<keyword evidence="6" id="KW-1185">Reference proteome</keyword>
<comment type="similarity">
    <text evidence="2">Belongs to the peptidase M20A family.</text>
</comment>
<gene>
    <name evidence="5" type="ORF">GP486_004910</name>
</gene>
<reference evidence="5" key="1">
    <citation type="submission" date="2021-03" db="EMBL/GenBank/DDBJ databases">
        <title>Comparative genomics and phylogenomic investigation of the class Geoglossomycetes provide insights into ecological specialization and systematics.</title>
        <authorList>
            <person name="Melie T."/>
            <person name="Pirro S."/>
            <person name="Miller A.N."/>
            <person name="Quandt A."/>
        </authorList>
    </citation>
    <scope>NUCLEOTIDE SEQUENCE</scope>
    <source>
        <strain evidence="5">CAQ_001_2017</strain>
    </source>
</reference>
<comment type="similarity">
    <text evidence="1">Belongs to the peptidase M20 family.</text>
</comment>
<dbReference type="SUPFAM" id="SSF53187">
    <property type="entry name" value="Zn-dependent exopeptidases"/>
    <property type="match status" value="1"/>
</dbReference>
<evidence type="ECO:0000259" key="4">
    <source>
        <dbReference type="Pfam" id="PF07687"/>
    </source>
</evidence>
<proteinExistence type="inferred from homology"/>
<dbReference type="FunFam" id="3.30.70.360:FF:000001">
    <property type="entry name" value="N-acetyldiaminopimelate deacetylase"/>
    <property type="match status" value="1"/>
</dbReference>
<name>A0A9P8LAE0_9PEZI</name>
<dbReference type="Pfam" id="PF01546">
    <property type="entry name" value="Peptidase_M20"/>
    <property type="match status" value="1"/>
</dbReference>
<dbReference type="Gene3D" id="3.40.630.10">
    <property type="entry name" value="Zn peptidases"/>
    <property type="match status" value="1"/>
</dbReference>
<dbReference type="InterPro" id="IPR002933">
    <property type="entry name" value="Peptidase_M20"/>
</dbReference>
<evidence type="ECO:0000313" key="5">
    <source>
        <dbReference type="EMBL" id="KAH0558431.1"/>
    </source>
</evidence>
<comment type="caution">
    <text evidence="5">The sequence shown here is derived from an EMBL/GenBank/DDBJ whole genome shotgun (WGS) entry which is preliminary data.</text>
</comment>
<dbReference type="PANTHER" id="PTHR11014">
    <property type="entry name" value="PEPTIDASE M20 FAMILY MEMBER"/>
    <property type="match status" value="1"/>
</dbReference>
<dbReference type="SUPFAM" id="SSF55031">
    <property type="entry name" value="Bacterial exopeptidase dimerisation domain"/>
    <property type="match status" value="1"/>
</dbReference>
<dbReference type="NCBIfam" id="TIGR01891">
    <property type="entry name" value="amidohydrolases"/>
    <property type="match status" value="1"/>
</dbReference>
<sequence length="470" mass="51214">MAQPVALWGEPQVDMKLLVENILVQHRPDMVYYENLYRELHANPELSLQENATAFRVAKHLRTLGLEVRTEIGGHGVVGILRNGLGKTVLLRAELDALPVQERTGLEFASTKKMVDITDDVEKPVMHACGHDMHMSSLLAASELLHSCRDHWAGTLLVLFQPNEEHGAGAQAMIDDGLYDEAKFAIPKPDVVLGGHVMPMRAGMIGTRKGVFNSAANSYRAVLYGRGGHGCRPHMTVDPVVLASSTVLKLQTIVSRETNPLESVVVTVGSLHAGETENVISDEATLRINTRSFSTHVRDRVKTAIERIINAECQASGSPKPPLIEEIGSFPLLRNDEATTEIVSEAFRARFGKDFDPESPVSMGSEDFANLADPISAPCCFWNYGGIDPHRWDDAKMKGKLGEIPGNFSLGQSGLAVGIQIKRHLSCMYIYTGNHNALFAPAIQPTLTVAIDAYVVAALAFLIKNPGRSA</sequence>
<dbReference type="Proteomes" id="UP000750711">
    <property type="component" value="Unassembled WGS sequence"/>
</dbReference>
<dbReference type="PANTHER" id="PTHR11014:SF63">
    <property type="entry name" value="METALLOPEPTIDASE, PUTATIVE (AFU_ORTHOLOGUE AFUA_6G09600)-RELATED"/>
    <property type="match status" value="1"/>
</dbReference>
<protein>
    <recommendedName>
        <fullName evidence="4">Peptidase M20 dimerisation domain-containing protein</fullName>
    </recommendedName>
</protein>
<evidence type="ECO:0000256" key="1">
    <source>
        <dbReference type="ARBA" id="ARBA00006153"/>
    </source>
</evidence>
<dbReference type="EMBL" id="JAGHQM010000847">
    <property type="protein sequence ID" value="KAH0558431.1"/>
    <property type="molecule type" value="Genomic_DNA"/>
</dbReference>
<dbReference type="AlphaFoldDB" id="A0A9P8LAE0"/>
<dbReference type="GO" id="GO:0016787">
    <property type="term" value="F:hydrolase activity"/>
    <property type="evidence" value="ECO:0007669"/>
    <property type="project" value="UniProtKB-KW"/>
</dbReference>
<dbReference type="Pfam" id="PF07687">
    <property type="entry name" value="M20_dimer"/>
    <property type="match status" value="1"/>
</dbReference>
<dbReference type="InterPro" id="IPR036264">
    <property type="entry name" value="Bact_exopeptidase_dim_dom"/>
</dbReference>
<dbReference type="InterPro" id="IPR011650">
    <property type="entry name" value="Peptidase_M20_dimer"/>
</dbReference>
<dbReference type="CDD" id="cd05664">
    <property type="entry name" value="M20_Acy1-like"/>
    <property type="match status" value="1"/>
</dbReference>
<accession>A0A9P8LAE0</accession>
<dbReference type="Gene3D" id="3.30.70.360">
    <property type="match status" value="1"/>
</dbReference>
<keyword evidence="3" id="KW-0378">Hydrolase</keyword>
<organism evidence="5 6">
    <name type="scientific">Trichoglossum hirsutum</name>
    <dbReference type="NCBI Taxonomy" id="265104"/>
    <lineage>
        <taxon>Eukaryota</taxon>
        <taxon>Fungi</taxon>
        <taxon>Dikarya</taxon>
        <taxon>Ascomycota</taxon>
        <taxon>Pezizomycotina</taxon>
        <taxon>Geoglossomycetes</taxon>
        <taxon>Geoglossales</taxon>
        <taxon>Geoglossaceae</taxon>
        <taxon>Trichoglossum</taxon>
    </lineage>
</organism>
<evidence type="ECO:0000256" key="2">
    <source>
        <dbReference type="ARBA" id="ARBA00006247"/>
    </source>
</evidence>
<feature type="domain" description="Peptidase M20 dimerisation" evidence="4">
    <location>
        <begin position="218"/>
        <end position="313"/>
    </location>
</feature>
<evidence type="ECO:0000313" key="6">
    <source>
        <dbReference type="Proteomes" id="UP000750711"/>
    </source>
</evidence>
<dbReference type="InterPro" id="IPR017439">
    <property type="entry name" value="Amidohydrolase"/>
</dbReference>
<evidence type="ECO:0000256" key="3">
    <source>
        <dbReference type="ARBA" id="ARBA00022801"/>
    </source>
</evidence>